<dbReference type="EMBL" id="FOWW01000004">
    <property type="protein sequence ID" value="SFQ06782.1"/>
    <property type="molecule type" value="Genomic_DNA"/>
</dbReference>
<dbReference type="PANTHER" id="PTHR43861">
    <property type="entry name" value="TRANS-ACONITATE 2-METHYLTRANSFERASE-RELATED"/>
    <property type="match status" value="1"/>
</dbReference>
<dbReference type="Proteomes" id="UP000198727">
    <property type="component" value="Unassembled WGS sequence"/>
</dbReference>
<evidence type="ECO:0000313" key="2">
    <source>
        <dbReference type="Proteomes" id="UP000198727"/>
    </source>
</evidence>
<protein>
    <submittedName>
        <fullName evidence="1">Methyltransferase domain-containing protein</fullName>
    </submittedName>
</protein>
<dbReference type="GO" id="GO:0032259">
    <property type="term" value="P:methylation"/>
    <property type="evidence" value="ECO:0007669"/>
    <property type="project" value="UniProtKB-KW"/>
</dbReference>
<sequence>MRTDTAAARGSAAVHRVLEAELAGARARGVDRPRVVDVGGGSGVWAVPFASAGCLVTVVEPNPNALATLRRRAEESGVADRITVVADDSDALGTHVPPGSADLVLAHGLLEVVDDPAPTVAALAATAVPGGAVSVLAANRFAAVLHRALAGRVAEARRLLAAPDGVLGEDGETLLRRLDRDRLTGLLTNAGLEVALLQGDGVISDAMQGVPRDTVDAADEVAAWEGELVEFEDAAAGIPPLRDIASRLHALARRPG</sequence>
<gene>
    <name evidence="1" type="ORF">SAMN05421810_104368</name>
</gene>
<evidence type="ECO:0000313" key="1">
    <source>
        <dbReference type="EMBL" id="SFQ06782.1"/>
    </source>
</evidence>
<dbReference type="InterPro" id="IPR029063">
    <property type="entry name" value="SAM-dependent_MTases_sf"/>
</dbReference>
<dbReference type="Pfam" id="PF13489">
    <property type="entry name" value="Methyltransf_23"/>
    <property type="match status" value="1"/>
</dbReference>
<reference evidence="2" key="1">
    <citation type="submission" date="2016-10" db="EMBL/GenBank/DDBJ databases">
        <authorList>
            <person name="Varghese N."/>
            <person name="Submissions S."/>
        </authorList>
    </citation>
    <scope>NUCLEOTIDE SEQUENCE [LARGE SCALE GENOMIC DNA]</scope>
    <source>
        <strain evidence="2">CGMCC 4.5579</strain>
    </source>
</reference>
<accession>A0A1I5VHC6</accession>
<name>A0A1I5VHC6_9PSEU</name>
<dbReference type="GO" id="GO:0008168">
    <property type="term" value="F:methyltransferase activity"/>
    <property type="evidence" value="ECO:0007669"/>
    <property type="project" value="UniProtKB-KW"/>
</dbReference>
<keyword evidence="2" id="KW-1185">Reference proteome</keyword>
<dbReference type="OrthoDB" id="3366024at2"/>
<dbReference type="Gene3D" id="3.40.50.150">
    <property type="entry name" value="Vaccinia Virus protein VP39"/>
    <property type="match status" value="1"/>
</dbReference>
<dbReference type="STRING" id="587909.SAMN05421810_104368"/>
<keyword evidence="1" id="KW-0808">Transferase</keyword>
<keyword evidence="1" id="KW-0489">Methyltransferase</keyword>
<dbReference type="SUPFAM" id="SSF53335">
    <property type="entry name" value="S-adenosyl-L-methionine-dependent methyltransferases"/>
    <property type="match status" value="1"/>
</dbReference>
<dbReference type="AlphaFoldDB" id="A0A1I5VHC6"/>
<proteinExistence type="predicted"/>
<dbReference type="RefSeq" id="WP_092530730.1">
    <property type="nucleotide sequence ID" value="NZ_FOWW01000004.1"/>
</dbReference>
<organism evidence="1 2">
    <name type="scientific">Amycolatopsis arida</name>
    <dbReference type="NCBI Taxonomy" id="587909"/>
    <lineage>
        <taxon>Bacteria</taxon>
        <taxon>Bacillati</taxon>
        <taxon>Actinomycetota</taxon>
        <taxon>Actinomycetes</taxon>
        <taxon>Pseudonocardiales</taxon>
        <taxon>Pseudonocardiaceae</taxon>
        <taxon>Amycolatopsis</taxon>
    </lineage>
</organism>